<evidence type="ECO:0000256" key="2">
    <source>
        <dbReference type="ARBA" id="ARBA00022679"/>
    </source>
</evidence>
<keyword evidence="9" id="KW-1185">Reference proteome</keyword>
<keyword evidence="3 6" id="KW-0133">Cell shape</keyword>
<dbReference type="InterPro" id="IPR038054">
    <property type="entry name" value="LD_TPept-like_central_sf"/>
</dbReference>
<dbReference type="InterPro" id="IPR038063">
    <property type="entry name" value="Transpep_catalytic_dom"/>
</dbReference>
<dbReference type="GO" id="GO:0008360">
    <property type="term" value="P:regulation of cell shape"/>
    <property type="evidence" value="ECO:0007669"/>
    <property type="project" value="UniProtKB-UniRule"/>
</dbReference>
<dbReference type="UniPathway" id="UPA00219"/>
<dbReference type="SUPFAM" id="SSF143985">
    <property type="entry name" value="L,D-transpeptidase pre-catalytic domain-like"/>
    <property type="match status" value="1"/>
</dbReference>
<dbReference type="SUPFAM" id="SSF141523">
    <property type="entry name" value="L,D-transpeptidase catalytic domain-like"/>
    <property type="match status" value="1"/>
</dbReference>
<dbReference type="PROSITE" id="PS52029">
    <property type="entry name" value="LD_TPASE"/>
    <property type="match status" value="1"/>
</dbReference>
<dbReference type="PANTHER" id="PTHR30582">
    <property type="entry name" value="L,D-TRANSPEPTIDASE"/>
    <property type="match status" value="1"/>
</dbReference>
<feature type="active site" description="Nucleophile" evidence="6">
    <location>
        <position position="452"/>
    </location>
</feature>
<dbReference type="CDD" id="cd16913">
    <property type="entry name" value="YkuD_like"/>
    <property type="match status" value="1"/>
</dbReference>
<sequence length="478" mass="54169">MKKKEGTTDFWKKAVLGGGIALLLAGIAYGAGAFYYRNHFFYGTRINGLDCRNLTTEEAEQKLKEKIEDYTLEICLREGKKERISGTEIGYRYVPHKGAEQALEQQNPMAWIKGFFQRTNHEIEENILFDEGLLKEKLQNLDCVQEANIKPPKDAYIAFENNQFVIKKEEPGTTIEQEKLQEKVKEAVQKSQGRFSAEEAGVYKAPAVTRNDEALKKQQEVWNGCAAVTVTYTFGEKREVLDGMTVKDWLTYDENGNYLENSGVLQEHIREYVNMLGEKYNTVGKPRTITSTSTGQPVSVEGGTYGFRIDAQAERQQLLADIQAHAKVEREPVYARRGAVYGANDLGGTYVEIDLTAQHLWYYKDGMLLMDSDFVSGTYYDYSRQTPGGTYTLKAKQRNQVLRPAPNEDGSYDYESPVSYWLPFNGGIGLHDANWRWNFGGNIYLYGGSHGCINLPVSFAGNFYENIEVGCPIVCFYR</sequence>
<dbReference type="GO" id="GO:0018104">
    <property type="term" value="P:peptidoglycan-protein cross-linking"/>
    <property type="evidence" value="ECO:0007669"/>
    <property type="project" value="TreeGrafter"/>
</dbReference>
<dbReference type="GO" id="GO:0071972">
    <property type="term" value="F:peptidoglycan L,D-transpeptidase activity"/>
    <property type="evidence" value="ECO:0007669"/>
    <property type="project" value="TreeGrafter"/>
</dbReference>
<keyword evidence="2" id="KW-0808">Transferase</keyword>
<feature type="active site" description="Proton donor/acceptor" evidence="6">
    <location>
        <position position="431"/>
    </location>
</feature>
<dbReference type="Proteomes" id="UP000250003">
    <property type="component" value="Chromosome"/>
</dbReference>
<evidence type="ECO:0000259" key="7">
    <source>
        <dbReference type="PROSITE" id="PS52029"/>
    </source>
</evidence>
<evidence type="ECO:0000256" key="3">
    <source>
        <dbReference type="ARBA" id="ARBA00022960"/>
    </source>
</evidence>
<dbReference type="Pfam" id="PF03734">
    <property type="entry name" value="YkuD"/>
    <property type="match status" value="1"/>
</dbReference>
<dbReference type="InterPro" id="IPR050979">
    <property type="entry name" value="LD-transpeptidase"/>
</dbReference>
<dbReference type="GO" id="GO:0005576">
    <property type="term" value="C:extracellular region"/>
    <property type="evidence" value="ECO:0007669"/>
    <property type="project" value="TreeGrafter"/>
</dbReference>
<name>A0A2Z4UCC9_9FIRM</name>
<dbReference type="Pfam" id="PF12229">
    <property type="entry name" value="PG_binding_4"/>
    <property type="match status" value="1"/>
</dbReference>
<dbReference type="EMBL" id="CP030280">
    <property type="protein sequence ID" value="AWY98658.1"/>
    <property type="molecule type" value="Genomic_DNA"/>
</dbReference>
<evidence type="ECO:0000313" key="9">
    <source>
        <dbReference type="Proteomes" id="UP000250003"/>
    </source>
</evidence>
<dbReference type="GO" id="GO:0071555">
    <property type="term" value="P:cell wall organization"/>
    <property type="evidence" value="ECO:0007669"/>
    <property type="project" value="UniProtKB-UniRule"/>
</dbReference>
<dbReference type="GO" id="GO:0016740">
    <property type="term" value="F:transferase activity"/>
    <property type="evidence" value="ECO:0007669"/>
    <property type="project" value="UniProtKB-KW"/>
</dbReference>
<dbReference type="AlphaFoldDB" id="A0A2Z4UCC9"/>
<evidence type="ECO:0000256" key="5">
    <source>
        <dbReference type="ARBA" id="ARBA00023316"/>
    </source>
</evidence>
<dbReference type="Gene3D" id="3.10.20.800">
    <property type="match status" value="1"/>
</dbReference>
<feature type="domain" description="L,D-TPase catalytic" evidence="7">
    <location>
        <begin position="349"/>
        <end position="476"/>
    </location>
</feature>
<dbReference type="Gene3D" id="2.40.440.10">
    <property type="entry name" value="L,D-transpeptidase catalytic domain-like"/>
    <property type="match status" value="1"/>
</dbReference>
<dbReference type="PANTHER" id="PTHR30582:SF33">
    <property type="entry name" value="EXPORTED PROTEIN"/>
    <property type="match status" value="1"/>
</dbReference>
<gene>
    <name evidence="8" type="ORF">DQQ01_11395</name>
</gene>
<evidence type="ECO:0000256" key="4">
    <source>
        <dbReference type="ARBA" id="ARBA00022984"/>
    </source>
</evidence>
<evidence type="ECO:0000313" key="8">
    <source>
        <dbReference type="EMBL" id="AWY98658.1"/>
    </source>
</evidence>
<keyword evidence="5 6" id="KW-0961">Cell wall biogenesis/degradation</keyword>
<proteinExistence type="predicted"/>
<dbReference type="RefSeq" id="WP_111920144.1">
    <property type="nucleotide sequence ID" value="NZ_CP030280.1"/>
</dbReference>
<evidence type="ECO:0000256" key="1">
    <source>
        <dbReference type="ARBA" id="ARBA00004752"/>
    </source>
</evidence>
<evidence type="ECO:0000256" key="6">
    <source>
        <dbReference type="PROSITE-ProRule" id="PRU01373"/>
    </source>
</evidence>
<reference evidence="9" key="1">
    <citation type="submission" date="2018-06" db="EMBL/GenBank/DDBJ databases">
        <title>Description of Blautia argi sp. nov., a new anaerobic isolated from dog feces.</title>
        <authorList>
            <person name="Chang Y.-H."/>
            <person name="Paek J."/>
            <person name="Shin Y."/>
        </authorList>
    </citation>
    <scope>NUCLEOTIDE SEQUENCE [LARGE SCALE GENOMIC DNA]</scope>
    <source>
        <strain evidence="9">KCTC 15426</strain>
    </source>
</reference>
<accession>A0A2Z4UCC9</accession>
<dbReference type="InterPro" id="IPR022029">
    <property type="entry name" value="YoaR-like_PG-bd"/>
</dbReference>
<comment type="pathway">
    <text evidence="1 6">Cell wall biogenesis; peptidoglycan biosynthesis.</text>
</comment>
<dbReference type="OrthoDB" id="3176960at2"/>
<protein>
    <recommendedName>
        <fullName evidence="7">L,D-TPase catalytic domain-containing protein</fullName>
    </recommendedName>
</protein>
<dbReference type="InterPro" id="IPR005490">
    <property type="entry name" value="LD_TPept_cat_dom"/>
</dbReference>
<keyword evidence="4 6" id="KW-0573">Peptidoglycan synthesis</keyword>
<organism evidence="8 9">
    <name type="scientific">Blautia argi</name>
    <dbReference type="NCBI Taxonomy" id="1912897"/>
    <lineage>
        <taxon>Bacteria</taxon>
        <taxon>Bacillati</taxon>
        <taxon>Bacillota</taxon>
        <taxon>Clostridia</taxon>
        <taxon>Lachnospirales</taxon>
        <taxon>Lachnospiraceae</taxon>
        <taxon>Blautia</taxon>
    </lineage>
</organism>
<dbReference type="KEGG" id="blau:DQQ01_11395"/>